<evidence type="ECO:0000256" key="6">
    <source>
        <dbReference type="HAMAP-Rule" id="MF_00365"/>
    </source>
</evidence>
<proteinExistence type="inferred from homology"/>
<keyword evidence="3 6" id="KW-0547">Nucleotide-binding</keyword>
<keyword evidence="6 7" id="KW-0227">DNA damage</keyword>
<dbReference type="InterPro" id="IPR001238">
    <property type="entry name" value="DNA-binding_RecF"/>
</dbReference>
<evidence type="ECO:0000256" key="3">
    <source>
        <dbReference type="ARBA" id="ARBA00022741"/>
    </source>
</evidence>
<keyword evidence="6 7" id="KW-0234">DNA repair</keyword>
<dbReference type="EMBL" id="CP011339">
    <property type="protein sequence ID" value="AKV65725.1"/>
    <property type="molecule type" value="Genomic_DNA"/>
</dbReference>
<evidence type="ECO:0000256" key="5">
    <source>
        <dbReference type="ARBA" id="ARBA00023125"/>
    </source>
</evidence>
<organism evidence="9 10">
    <name type="scientific">Microcystis panniformis FACHB-1757</name>
    <dbReference type="NCBI Taxonomy" id="1638788"/>
    <lineage>
        <taxon>Bacteria</taxon>
        <taxon>Bacillati</taxon>
        <taxon>Cyanobacteriota</taxon>
        <taxon>Cyanophyceae</taxon>
        <taxon>Oscillatoriophycideae</taxon>
        <taxon>Chroococcales</taxon>
        <taxon>Microcystaceae</taxon>
        <taxon>Microcystis</taxon>
    </lineage>
</organism>
<keyword evidence="4 6" id="KW-0067">ATP-binding</keyword>
<comment type="function">
    <text evidence="6 7">The RecF protein is involved in DNA metabolism; it is required for DNA replication and normal SOS inducibility. RecF binds preferentially to single-stranded, linear DNA. It also seems to bind ATP.</text>
</comment>
<comment type="subcellular location">
    <subcellularLocation>
        <location evidence="6 7">Cytoplasm</location>
    </subcellularLocation>
</comment>
<feature type="domain" description="Endonuclease GajA/Old nuclease/RecF-like AAA" evidence="8">
    <location>
        <begin position="48"/>
        <end position="106"/>
    </location>
</feature>
<dbReference type="AlphaFoldDB" id="A0A0K1RV95"/>
<dbReference type="Pfam" id="PF13175">
    <property type="entry name" value="AAA_15"/>
    <property type="match status" value="1"/>
</dbReference>
<dbReference type="InterPro" id="IPR042174">
    <property type="entry name" value="RecF_2"/>
</dbReference>
<dbReference type="PROSITE" id="PS00617">
    <property type="entry name" value="RECF_1"/>
    <property type="match status" value="1"/>
</dbReference>
<dbReference type="Gene3D" id="3.40.50.300">
    <property type="entry name" value="P-loop containing nucleotide triphosphate hydrolases"/>
    <property type="match status" value="1"/>
</dbReference>
<evidence type="ECO:0000256" key="4">
    <source>
        <dbReference type="ARBA" id="ARBA00022840"/>
    </source>
</evidence>
<evidence type="ECO:0000256" key="2">
    <source>
        <dbReference type="ARBA" id="ARBA00022705"/>
    </source>
</evidence>
<evidence type="ECO:0000313" key="9">
    <source>
        <dbReference type="EMBL" id="AKV65725.1"/>
    </source>
</evidence>
<gene>
    <name evidence="6" type="primary">recF</name>
    <name evidence="9" type="ORF">VL20_500</name>
</gene>
<dbReference type="PANTHER" id="PTHR32182:SF0">
    <property type="entry name" value="DNA REPLICATION AND REPAIR PROTEIN RECF"/>
    <property type="match status" value="1"/>
</dbReference>
<dbReference type="PATRIC" id="fig|1638788.3.peg.504"/>
<dbReference type="GO" id="GO:0006260">
    <property type="term" value="P:DNA replication"/>
    <property type="evidence" value="ECO:0007669"/>
    <property type="project" value="UniProtKB-UniRule"/>
</dbReference>
<dbReference type="GO" id="GO:0006302">
    <property type="term" value="P:double-strand break repair"/>
    <property type="evidence" value="ECO:0007669"/>
    <property type="project" value="TreeGrafter"/>
</dbReference>
<keyword evidence="5 6" id="KW-0238">DNA-binding</keyword>
<name>A0A0K1RV95_9CHRO</name>
<keyword evidence="10" id="KW-1185">Reference proteome</keyword>
<dbReference type="HAMAP" id="MF_00365">
    <property type="entry name" value="RecF"/>
    <property type="match status" value="1"/>
</dbReference>
<dbReference type="InterPro" id="IPR041685">
    <property type="entry name" value="AAA_GajA/Old/RecF-like"/>
</dbReference>
<dbReference type="InterPro" id="IPR027417">
    <property type="entry name" value="P-loop_NTPase"/>
</dbReference>
<sequence length="422" mass="48466">MLRAIIPNSLNPKPLPLSVISYQLFSPHSPTPHFPNPQPPTANPQLAMYLEHLHLHSFRNYAEQVLKFDSKKTILLGNNAQGKSNLLEAIELLSTLKSHRVSKDRDLVLESDSEARIFARVNRLYGASELSLILRSSGRRTVIRDRQPLRRHLDFLGVINAVQFSSLDLDLVRGGPEARRDWLDTLLIQLEPLYVHILQQYNQVLRQRNALLKEIRKQELEGKVYADLSQLKLWDLQLAETGSRVTRRRARVLQRLIPLAQKWHESISGKTELLELQYIPNVPWVEDDVNGVQRAFLDKIETRRLAEKQLGTSVVGPHRDEVDFLINQNPAKSYGSQGQQRTLVLALKLAELQLLEQIIGEPPLLLLDDVLAELDIERQNQLLDAIEDRFQTLITTTHLSSFESRWLQSSQIFSVKKGHIFY</sequence>
<dbReference type="NCBIfam" id="TIGR00611">
    <property type="entry name" value="recf"/>
    <property type="match status" value="1"/>
</dbReference>
<evidence type="ECO:0000313" key="10">
    <source>
        <dbReference type="Proteomes" id="UP000068167"/>
    </source>
</evidence>
<evidence type="ECO:0000256" key="1">
    <source>
        <dbReference type="ARBA" id="ARBA00022490"/>
    </source>
</evidence>
<dbReference type="CDD" id="cd03242">
    <property type="entry name" value="ABC_RecF"/>
    <property type="match status" value="1"/>
</dbReference>
<dbReference type="GO" id="GO:0003697">
    <property type="term" value="F:single-stranded DNA binding"/>
    <property type="evidence" value="ECO:0007669"/>
    <property type="project" value="UniProtKB-UniRule"/>
</dbReference>
<accession>A0A0K1RV95</accession>
<comment type="similarity">
    <text evidence="6 7">Belongs to the RecF family.</text>
</comment>
<dbReference type="Proteomes" id="UP000068167">
    <property type="component" value="Chromosome"/>
</dbReference>
<dbReference type="Gene3D" id="1.20.1050.90">
    <property type="entry name" value="RecF/RecN/SMC, N-terminal domain"/>
    <property type="match status" value="1"/>
</dbReference>
<evidence type="ECO:0000259" key="8">
    <source>
        <dbReference type="Pfam" id="PF13175"/>
    </source>
</evidence>
<dbReference type="GO" id="GO:0000731">
    <property type="term" value="P:DNA synthesis involved in DNA repair"/>
    <property type="evidence" value="ECO:0007669"/>
    <property type="project" value="TreeGrafter"/>
</dbReference>
<reference evidence="9 10" key="1">
    <citation type="journal article" date="2016" name="Stand. Genomic Sci.">
        <title>Complete genome sequence and genomic characterization of Microcystis panniformis FACHB 1757 by third-generation sequencing.</title>
        <authorList>
            <person name="Zhang J.Y."/>
            <person name="Guan R."/>
            <person name="Zhang H.J."/>
            <person name="Li H."/>
            <person name="Xiao P."/>
            <person name="Yu G.L."/>
            <person name="Du L."/>
            <person name="Cao D.M."/>
            <person name="Zhu B.C."/>
            <person name="Li R.H."/>
            <person name="Lu Z.H."/>
        </authorList>
    </citation>
    <scope>NUCLEOTIDE SEQUENCE [LARGE SCALE GENOMIC DNA]</scope>
    <source>
        <strain evidence="9 10">FACHB-1757</strain>
    </source>
</reference>
<dbReference type="PROSITE" id="PS00618">
    <property type="entry name" value="RECF_2"/>
    <property type="match status" value="1"/>
</dbReference>
<keyword evidence="2 6" id="KW-0235">DNA replication</keyword>
<dbReference type="PANTHER" id="PTHR32182">
    <property type="entry name" value="DNA REPLICATION AND REPAIR PROTEIN RECF"/>
    <property type="match status" value="1"/>
</dbReference>
<protein>
    <recommendedName>
        <fullName evidence="6 7">DNA replication and repair protein RecF</fullName>
    </recommendedName>
</protein>
<dbReference type="SUPFAM" id="SSF52540">
    <property type="entry name" value="P-loop containing nucleoside triphosphate hydrolases"/>
    <property type="match status" value="1"/>
</dbReference>
<dbReference type="KEGG" id="mpk:VL20_500"/>
<evidence type="ECO:0000256" key="7">
    <source>
        <dbReference type="RuleBase" id="RU000578"/>
    </source>
</evidence>
<dbReference type="GO" id="GO:0005524">
    <property type="term" value="F:ATP binding"/>
    <property type="evidence" value="ECO:0007669"/>
    <property type="project" value="UniProtKB-UniRule"/>
</dbReference>
<dbReference type="GO" id="GO:0009432">
    <property type="term" value="P:SOS response"/>
    <property type="evidence" value="ECO:0007669"/>
    <property type="project" value="UniProtKB-UniRule"/>
</dbReference>
<keyword evidence="1 6" id="KW-0963">Cytoplasm</keyword>
<keyword evidence="6 7" id="KW-0742">SOS response</keyword>
<feature type="binding site" evidence="6">
    <location>
        <begin position="77"/>
        <end position="84"/>
    </location>
    <ligand>
        <name>ATP</name>
        <dbReference type="ChEBI" id="CHEBI:30616"/>
    </ligand>
</feature>
<dbReference type="InterPro" id="IPR018078">
    <property type="entry name" value="DNA-binding_RecF_CS"/>
</dbReference>
<dbReference type="GO" id="GO:0005737">
    <property type="term" value="C:cytoplasm"/>
    <property type="evidence" value="ECO:0007669"/>
    <property type="project" value="UniProtKB-SubCell"/>
</dbReference>